<evidence type="ECO:0000313" key="1">
    <source>
        <dbReference type="EMBL" id="KKW47442.1"/>
    </source>
</evidence>
<accession>A0A0G2B0M5</accession>
<dbReference type="EMBL" id="LCSD01000012">
    <property type="protein sequence ID" value="KKW47442.1"/>
    <property type="molecule type" value="Genomic_DNA"/>
</dbReference>
<sequence length="263" mass="30977">MADTIIRTIYVKRNTGIKPRSNYSDASDTQTLSALFRYTAEMSTSYRDRIKRLLTPPERRMFQTLATPQKVQDYLDTLPINFEASGETYMAPRRVLRAKTAHCFEGALLAAAALAYHGQKPLLLDFRTIPDDEDHVVALFRQNGYWGAISKTNHAILRYREPAYRSPRELAISFFHEYLMWDGRKSLRAYSRPFDLSKFAPERWVTADKELFWLVEALDKTRHFPTVPKKNLRTLRKAYKIELRAMKLVEWKRKKRLPRSRQR</sequence>
<proteinExistence type="predicted"/>
<dbReference type="Proteomes" id="UP000034789">
    <property type="component" value="Unassembled WGS sequence"/>
</dbReference>
<name>A0A0G2B0M5_9BACT</name>
<comment type="caution">
    <text evidence="1">The sequence shown here is derived from an EMBL/GenBank/DDBJ whole genome shotgun (WGS) entry which is preliminary data.</text>
</comment>
<protein>
    <recommendedName>
        <fullName evidence="3">Transglutaminase-like domain-containing protein</fullName>
    </recommendedName>
</protein>
<evidence type="ECO:0000313" key="2">
    <source>
        <dbReference type="Proteomes" id="UP000034789"/>
    </source>
</evidence>
<gene>
    <name evidence="1" type="ORF">UY98_C0012G0004</name>
</gene>
<organism evidence="1 2">
    <name type="scientific">Candidatus Kaiserbacteria bacterium GW2011_GWA2_58_9</name>
    <dbReference type="NCBI Taxonomy" id="1618672"/>
    <lineage>
        <taxon>Bacteria</taxon>
        <taxon>Candidatus Kaiseribacteriota</taxon>
    </lineage>
</organism>
<dbReference type="AlphaFoldDB" id="A0A0G2B0M5"/>
<evidence type="ECO:0008006" key="3">
    <source>
        <dbReference type="Google" id="ProtNLM"/>
    </source>
</evidence>
<reference evidence="1 2" key="1">
    <citation type="journal article" date="2015" name="Nature">
        <title>rRNA introns, odd ribosomes, and small enigmatic genomes across a large radiation of phyla.</title>
        <authorList>
            <person name="Brown C.T."/>
            <person name="Hug L.A."/>
            <person name="Thomas B.C."/>
            <person name="Sharon I."/>
            <person name="Castelle C.J."/>
            <person name="Singh A."/>
            <person name="Wilkins M.J."/>
            <person name="Williams K.H."/>
            <person name="Banfield J.F."/>
        </authorList>
    </citation>
    <scope>NUCLEOTIDE SEQUENCE [LARGE SCALE GENOMIC DNA]</scope>
</reference>